<dbReference type="OrthoDB" id="6159137at2759"/>
<protein>
    <submittedName>
        <fullName evidence="1">Uncharacterized protein</fullName>
    </submittedName>
</protein>
<dbReference type="Proteomes" id="UP000054324">
    <property type="component" value="Unassembled WGS sequence"/>
</dbReference>
<dbReference type="CTD" id="20321822"/>
<dbReference type="KEGG" id="ovi:T265_07643"/>
<dbReference type="RefSeq" id="XP_009171480.1">
    <property type="nucleotide sequence ID" value="XM_009173216.1"/>
</dbReference>
<organism evidence="1 2">
    <name type="scientific">Opisthorchis viverrini</name>
    <name type="common">Southeast Asian liver fluke</name>
    <dbReference type="NCBI Taxonomy" id="6198"/>
    <lineage>
        <taxon>Eukaryota</taxon>
        <taxon>Metazoa</taxon>
        <taxon>Spiralia</taxon>
        <taxon>Lophotrochozoa</taxon>
        <taxon>Platyhelminthes</taxon>
        <taxon>Trematoda</taxon>
        <taxon>Digenea</taxon>
        <taxon>Opisthorchiida</taxon>
        <taxon>Opisthorchiata</taxon>
        <taxon>Opisthorchiidae</taxon>
        <taxon>Opisthorchis</taxon>
    </lineage>
</organism>
<dbReference type="GeneID" id="20321822"/>
<dbReference type="EMBL" id="KL596798">
    <property type="protein sequence ID" value="KER24754.1"/>
    <property type="molecule type" value="Genomic_DNA"/>
</dbReference>
<name>A0A075AAZ9_OPIVI</name>
<evidence type="ECO:0000313" key="1">
    <source>
        <dbReference type="EMBL" id="KER24754.1"/>
    </source>
</evidence>
<accession>A0A075AAZ9</accession>
<dbReference type="AlphaFoldDB" id="A0A075AAZ9"/>
<keyword evidence="2" id="KW-1185">Reference proteome</keyword>
<sequence length="92" mass="10759">MPGWRNRKKWRLIDVSGVLAVSFFPNCVIERLEVSNSLFLRSTNILWYGSMSTLFRARLSSLRHERHGVSRFALALSGNALFLRYRSQAKQW</sequence>
<reference evidence="1 2" key="1">
    <citation type="submission" date="2013-11" db="EMBL/GenBank/DDBJ databases">
        <title>Opisthorchis viverrini - life in the bile duct.</title>
        <authorList>
            <person name="Young N.D."/>
            <person name="Nagarajan N."/>
            <person name="Lin S.J."/>
            <person name="Korhonen P.K."/>
            <person name="Jex A.R."/>
            <person name="Hall R.S."/>
            <person name="Safavi-Hemami H."/>
            <person name="Kaewkong W."/>
            <person name="Bertrand D."/>
            <person name="Gao S."/>
            <person name="Seet Q."/>
            <person name="Wongkham S."/>
            <person name="Teh B.T."/>
            <person name="Wongkham C."/>
            <person name="Intapan P.M."/>
            <person name="Maleewong W."/>
            <person name="Yang X."/>
            <person name="Hu M."/>
            <person name="Wang Z."/>
            <person name="Hofmann A."/>
            <person name="Sternberg P.W."/>
            <person name="Tan P."/>
            <person name="Wang J."/>
            <person name="Gasser R.B."/>
        </authorList>
    </citation>
    <scope>NUCLEOTIDE SEQUENCE [LARGE SCALE GENOMIC DNA]</scope>
</reference>
<gene>
    <name evidence="1" type="ORF">T265_07643</name>
</gene>
<evidence type="ECO:0000313" key="2">
    <source>
        <dbReference type="Proteomes" id="UP000054324"/>
    </source>
</evidence>
<proteinExistence type="predicted"/>